<proteinExistence type="predicted"/>
<keyword evidence="2" id="KW-1185">Reference proteome</keyword>
<sequence>MNIKYRLLCKRLIEEGKRVGVIQYYNVLFIMELLSDKDIWSLEQWVNGMNNLYMKDIHNWCRLHFIKYHTVFVYMKEYPVKANIWNGYSYIRWRMERRMNLG</sequence>
<accession>A0A7X2TMV3</accession>
<gene>
    <name evidence="1" type="ORF">FYJ60_04780</name>
</gene>
<evidence type="ECO:0000313" key="1">
    <source>
        <dbReference type="EMBL" id="MST81624.1"/>
    </source>
</evidence>
<evidence type="ECO:0000313" key="2">
    <source>
        <dbReference type="Proteomes" id="UP000466864"/>
    </source>
</evidence>
<comment type="caution">
    <text evidence="1">The sequence shown here is derived from an EMBL/GenBank/DDBJ whole genome shotgun (WGS) entry which is preliminary data.</text>
</comment>
<dbReference type="Proteomes" id="UP000466864">
    <property type="component" value="Unassembled WGS sequence"/>
</dbReference>
<dbReference type="AlphaFoldDB" id="A0A7X2TMV3"/>
<name>A0A7X2TMV3_9FIRM</name>
<dbReference type="EMBL" id="VUMV01000002">
    <property type="protein sequence ID" value="MST81624.1"/>
    <property type="molecule type" value="Genomic_DNA"/>
</dbReference>
<protein>
    <submittedName>
        <fullName evidence="1">Uncharacterized protein</fullName>
    </submittedName>
</protein>
<organism evidence="1 2">
    <name type="scientific">Bilifractor porci</name>
    <dbReference type="NCBI Taxonomy" id="2606636"/>
    <lineage>
        <taxon>Bacteria</taxon>
        <taxon>Bacillati</taxon>
        <taxon>Bacillota</taxon>
        <taxon>Clostridia</taxon>
        <taxon>Lachnospirales</taxon>
        <taxon>Lachnospiraceae</taxon>
        <taxon>Bilifractor</taxon>
    </lineage>
</organism>
<reference evidence="1 2" key="1">
    <citation type="submission" date="2019-08" db="EMBL/GenBank/DDBJ databases">
        <title>In-depth cultivation of the pig gut microbiome towards novel bacterial diversity and tailored functional studies.</title>
        <authorList>
            <person name="Wylensek D."/>
            <person name="Hitch T.C.A."/>
            <person name="Clavel T."/>
        </authorList>
    </citation>
    <scope>NUCLEOTIDE SEQUENCE [LARGE SCALE GENOMIC DNA]</scope>
    <source>
        <strain evidence="1 2">Oil+RF-744-WCA-WT-13</strain>
    </source>
</reference>